<dbReference type="STRING" id="1963862.B4O97_06890"/>
<dbReference type="GO" id="GO:0003676">
    <property type="term" value="F:nucleic acid binding"/>
    <property type="evidence" value="ECO:0007669"/>
    <property type="project" value="InterPro"/>
</dbReference>
<dbReference type="AlphaFoldDB" id="A0A1Y1S0X4"/>
<accession>A0A1Y1S0X4</accession>
<dbReference type="EMBL" id="MWQY01000006">
    <property type="protein sequence ID" value="ORC36309.1"/>
    <property type="molecule type" value="Genomic_DNA"/>
</dbReference>
<dbReference type="InterPro" id="IPR038763">
    <property type="entry name" value="DHH_sf"/>
</dbReference>
<organism evidence="3 4">
    <name type="scientific">Marispirochaeta aestuarii</name>
    <dbReference type="NCBI Taxonomy" id="1963862"/>
    <lineage>
        <taxon>Bacteria</taxon>
        <taxon>Pseudomonadati</taxon>
        <taxon>Spirochaetota</taxon>
        <taxon>Spirochaetia</taxon>
        <taxon>Spirochaetales</taxon>
        <taxon>Spirochaetaceae</taxon>
        <taxon>Marispirochaeta</taxon>
    </lineage>
</organism>
<dbReference type="InterPro" id="IPR003156">
    <property type="entry name" value="DHHA1_dom"/>
</dbReference>
<evidence type="ECO:0000259" key="2">
    <source>
        <dbReference type="Pfam" id="PF02272"/>
    </source>
</evidence>
<reference evidence="3 4" key="1">
    <citation type="submission" date="2017-03" db="EMBL/GenBank/DDBJ databases">
        <title>Draft Genome sequence of Marispirochaeta sp. strain JC444.</title>
        <authorList>
            <person name="Shivani Y."/>
            <person name="Subhash Y."/>
            <person name="Sasikala C."/>
            <person name="Ramana C."/>
        </authorList>
    </citation>
    <scope>NUCLEOTIDE SEQUENCE [LARGE SCALE GENOMIC DNA]</scope>
    <source>
        <strain evidence="3 4">JC444</strain>
    </source>
</reference>
<dbReference type="Proteomes" id="UP000192343">
    <property type="component" value="Unassembled WGS sequence"/>
</dbReference>
<dbReference type="InterPro" id="IPR001667">
    <property type="entry name" value="DDH_dom"/>
</dbReference>
<name>A0A1Y1S0X4_9SPIO</name>
<dbReference type="Pfam" id="PF01368">
    <property type="entry name" value="DHH"/>
    <property type="match status" value="1"/>
</dbReference>
<dbReference type="PANTHER" id="PTHR47618">
    <property type="entry name" value="BIFUNCTIONAL OLIGORIBONUCLEASE AND PAP PHOSPHATASE NRNA"/>
    <property type="match status" value="1"/>
</dbReference>
<evidence type="ECO:0000313" key="4">
    <source>
        <dbReference type="Proteomes" id="UP000192343"/>
    </source>
</evidence>
<dbReference type="RefSeq" id="WP_083049475.1">
    <property type="nucleotide sequence ID" value="NZ_MWQY01000006.1"/>
</dbReference>
<evidence type="ECO:0000259" key="1">
    <source>
        <dbReference type="Pfam" id="PF01368"/>
    </source>
</evidence>
<proteinExistence type="predicted"/>
<dbReference type="PANTHER" id="PTHR47618:SF1">
    <property type="entry name" value="BIFUNCTIONAL OLIGORIBONUCLEASE AND PAP PHOSPHATASE NRNA"/>
    <property type="match status" value="1"/>
</dbReference>
<feature type="domain" description="DDH" evidence="1">
    <location>
        <begin position="28"/>
        <end position="170"/>
    </location>
</feature>
<evidence type="ECO:0000313" key="3">
    <source>
        <dbReference type="EMBL" id="ORC36309.1"/>
    </source>
</evidence>
<feature type="domain" description="DHHA1" evidence="2">
    <location>
        <begin position="237"/>
        <end position="310"/>
    </location>
</feature>
<dbReference type="InterPro" id="IPR051319">
    <property type="entry name" value="Oligoribo/pAp-PDE_c-di-AMP_PDE"/>
</dbReference>
<protein>
    <submittedName>
        <fullName evidence="3">Phosphoesterase</fullName>
    </submittedName>
</protein>
<dbReference type="SUPFAM" id="SSF64182">
    <property type="entry name" value="DHH phosphoesterases"/>
    <property type="match status" value="1"/>
</dbReference>
<gene>
    <name evidence="3" type="ORF">B4O97_06890</name>
</gene>
<dbReference type="Pfam" id="PF02272">
    <property type="entry name" value="DHHA1"/>
    <property type="match status" value="1"/>
</dbReference>
<dbReference type="OrthoDB" id="5490569at2"/>
<keyword evidence="4" id="KW-1185">Reference proteome</keyword>
<dbReference type="Gene3D" id="3.90.1640.10">
    <property type="entry name" value="inorganic pyrophosphatase (n-terminal core)"/>
    <property type="match status" value="1"/>
</dbReference>
<sequence length="351" mass="38695">MPGGKNSWNAESVLKRLEDILAGKEELLILLHTHPDPDAIASGAALQLLLKEKFKLSSSIAYSGIIARAENRTMVKKLGIHLKQYNRIKPSRYDSIALIDSQPGAGNNVLSARDRCTIVIDHHPRRKDTLGDLVLINPEIGATATLLVELLKTAGVDVPADIATALAYAIDSETQSMHREASAEDIQAYLTVYTQASIRKYGEIVNPNLPHYYFLQLGRALNNALIYRNTITTHLTRIYHPEIIAEMADFFLKHERISSVLCTGIFRESLILSIRTSSERMNAGALIKKLPLVKDNAGGHDRSAGGVLSLEGMSAGEINRVVSSLVDSFARHLGHEDARWKPLLDYTDFPA</sequence>
<comment type="caution">
    <text evidence="3">The sequence shown here is derived from an EMBL/GenBank/DDBJ whole genome shotgun (WGS) entry which is preliminary data.</text>
</comment>